<dbReference type="PROSITE" id="PS00211">
    <property type="entry name" value="ABC_TRANSPORTER_1"/>
    <property type="match status" value="1"/>
</dbReference>
<dbReference type="CDD" id="cd03230">
    <property type="entry name" value="ABC_DR_subfamily_A"/>
    <property type="match status" value="1"/>
</dbReference>
<dbReference type="GO" id="GO:0005886">
    <property type="term" value="C:plasma membrane"/>
    <property type="evidence" value="ECO:0007669"/>
    <property type="project" value="UniProtKB-SubCell"/>
</dbReference>
<dbReference type="SMART" id="SM00382">
    <property type="entry name" value="AAA"/>
    <property type="match status" value="1"/>
</dbReference>
<keyword evidence="2" id="KW-0813">Transport</keyword>
<dbReference type="RefSeq" id="WP_021106005.1">
    <property type="nucleotide sequence ID" value="NZ_LT906441.1"/>
</dbReference>
<accession>A0A239WDG4</accession>
<evidence type="ECO:0000256" key="4">
    <source>
        <dbReference type="ARBA" id="ARBA00022840"/>
    </source>
</evidence>
<evidence type="ECO:0000256" key="1">
    <source>
        <dbReference type="ARBA" id="ARBA00004202"/>
    </source>
</evidence>
<dbReference type="Gene3D" id="3.40.50.300">
    <property type="entry name" value="P-loop containing nucleotide triphosphate hydrolases"/>
    <property type="match status" value="1"/>
</dbReference>
<gene>
    <name evidence="7" type="primary">drrA_1</name>
    <name evidence="7" type="ORF">SAMEA4412665_00745</name>
</gene>
<evidence type="ECO:0000313" key="8">
    <source>
        <dbReference type="Proteomes" id="UP000215332"/>
    </source>
</evidence>
<dbReference type="GO" id="GO:0016887">
    <property type="term" value="F:ATP hydrolysis activity"/>
    <property type="evidence" value="ECO:0007669"/>
    <property type="project" value="InterPro"/>
</dbReference>
<dbReference type="Proteomes" id="UP000215332">
    <property type="component" value="Chromosome 1"/>
</dbReference>
<protein>
    <submittedName>
        <fullName evidence="7">Daunorubicin/doxorubicin resistance ATP-binding protein DrrA</fullName>
        <ecNumber evidence="7">3.6.3.-</ecNumber>
    </submittedName>
</protein>
<dbReference type="InterPro" id="IPR050763">
    <property type="entry name" value="ABC_transporter_ATP-binding"/>
</dbReference>
<dbReference type="eggNOG" id="COG1131">
    <property type="taxonomic scope" value="Bacteria"/>
</dbReference>
<name>A0A239WDG4_9ACTN</name>
<proteinExistence type="predicted"/>
<sequence>MKSATPRPGHTDNAIEVNDLVKSFRRPGHSPLRAVDHVCLTIPTGSIVAVLGPNGAGKSTTIDMILGMIAPTHGTVSVLGHAPQDAARSGRVGVVFQGGGLLPDFTVRETLEVIAAAHGASDHVAQMIEEWNLADIAGTKVKKCSGGQQQRLRFAMALVSQPELIILDEPTTGLDVEARRYFWQKMREQAEQGRTIVFATHYLREADVFAERVVLMAHGRIVADGPVDEIRGSVAGSRVEFTTDEATDLAERVRSFPGTSEVNQEGSRLEVRTSNSDELARFLLDDTTAHDLRISTNSLEDVFVQLTSDEEQS</sequence>
<keyword evidence="7" id="KW-0378">Hydrolase</keyword>
<dbReference type="InterPro" id="IPR025302">
    <property type="entry name" value="DrrA1/2-like_C"/>
</dbReference>
<dbReference type="EC" id="3.6.3.-" evidence="7"/>
<dbReference type="PROSITE" id="PS50893">
    <property type="entry name" value="ABC_TRANSPORTER_2"/>
    <property type="match status" value="1"/>
</dbReference>
<dbReference type="EMBL" id="LT906441">
    <property type="protein sequence ID" value="SNV32160.1"/>
    <property type="molecule type" value="Genomic_DNA"/>
</dbReference>
<evidence type="ECO:0000256" key="5">
    <source>
        <dbReference type="ARBA" id="ARBA00023251"/>
    </source>
</evidence>
<keyword evidence="4 7" id="KW-0067">ATP-binding</keyword>
<dbReference type="SUPFAM" id="SSF52540">
    <property type="entry name" value="P-loop containing nucleoside triphosphate hydrolases"/>
    <property type="match status" value="1"/>
</dbReference>
<evidence type="ECO:0000259" key="6">
    <source>
        <dbReference type="PROSITE" id="PS50893"/>
    </source>
</evidence>
<dbReference type="PANTHER" id="PTHR42711">
    <property type="entry name" value="ABC TRANSPORTER ATP-BINDING PROTEIN"/>
    <property type="match status" value="1"/>
</dbReference>
<dbReference type="Pfam" id="PF13732">
    <property type="entry name" value="DrrA1-3_C"/>
    <property type="match status" value="1"/>
</dbReference>
<dbReference type="KEGG" id="cgrn:4412665_00745"/>
<dbReference type="GO" id="GO:0046677">
    <property type="term" value="P:response to antibiotic"/>
    <property type="evidence" value="ECO:0007669"/>
    <property type="project" value="UniProtKB-KW"/>
</dbReference>
<dbReference type="InterPro" id="IPR003439">
    <property type="entry name" value="ABC_transporter-like_ATP-bd"/>
</dbReference>
<organism evidence="7 8">
    <name type="scientific">Cutibacterium granulosum</name>
    <dbReference type="NCBI Taxonomy" id="33011"/>
    <lineage>
        <taxon>Bacteria</taxon>
        <taxon>Bacillati</taxon>
        <taxon>Actinomycetota</taxon>
        <taxon>Actinomycetes</taxon>
        <taxon>Propionibacteriales</taxon>
        <taxon>Propionibacteriaceae</taxon>
        <taxon>Cutibacterium</taxon>
    </lineage>
</organism>
<dbReference type="Pfam" id="PF00005">
    <property type="entry name" value="ABC_tran"/>
    <property type="match status" value="1"/>
</dbReference>
<dbReference type="InterPro" id="IPR017871">
    <property type="entry name" value="ABC_transporter-like_CS"/>
</dbReference>
<dbReference type="GO" id="GO:0005524">
    <property type="term" value="F:ATP binding"/>
    <property type="evidence" value="ECO:0007669"/>
    <property type="project" value="UniProtKB-KW"/>
</dbReference>
<dbReference type="AlphaFoldDB" id="A0A239WDG4"/>
<dbReference type="InterPro" id="IPR027417">
    <property type="entry name" value="P-loop_NTPase"/>
</dbReference>
<keyword evidence="5" id="KW-0046">Antibiotic resistance</keyword>
<reference evidence="7 8" key="1">
    <citation type="submission" date="2017-06" db="EMBL/GenBank/DDBJ databases">
        <authorList>
            <consortium name="Pathogen Informatics"/>
        </authorList>
    </citation>
    <scope>NUCLEOTIDE SEQUENCE [LARGE SCALE GENOMIC DNA]</scope>
    <source>
        <strain evidence="7 8">NCTC11865</strain>
    </source>
</reference>
<dbReference type="InterPro" id="IPR003593">
    <property type="entry name" value="AAA+_ATPase"/>
</dbReference>
<comment type="subcellular location">
    <subcellularLocation>
        <location evidence="1">Cell membrane</location>
        <topology evidence="1">Peripheral membrane protein</topology>
    </subcellularLocation>
</comment>
<evidence type="ECO:0000256" key="3">
    <source>
        <dbReference type="ARBA" id="ARBA00022741"/>
    </source>
</evidence>
<keyword evidence="3" id="KW-0547">Nucleotide-binding</keyword>
<evidence type="ECO:0000313" key="7">
    <source>
        <dbReference type="EMBL" id="SNV32160.1"/>
    </source>
</evidence>
<evidence type="ECO:0000256" key="2">
    <source>
        <dbReference type="ARBA" id="ARBA00022448"/>
    </source>
</evidence>
<dbReference type="PANTHER" id="PTHR42711:SF17">
    <property type="entry name" value="ABC TRANSPORTER ATP-BINDING PROTEIN"/>
    <property type="match status" value="1"/>
</dbReference>
<feature type="domain" description="ABC transporter" evidence="6">
    <location>
        <begin position="15"/>
        <end position="243"/>
    </location>
</feature>